<evidence type="ECO:0000313" key="4">
    <source>
        <dbReference type="Proteomes" id="UP000326759"/>
    </source>
</evidence>
<dbReference type="PANTHER" id="PTHR12300:SF117">
    <property type="entry name" value="LP05237P-RELATED"/>
    <property type="match status" value="1"/>
</dbReference>
<feature type="transmembrane region" description="Helical" evidence="2">
    <location>
        <begin position="412"/>
        <end position="430"/>
    </location>
</feature>
<accession>A0A5N5SKF1</accession>
<dbReference type="GO" id="GO:0008017">
    <property type="term" value="F:microtubule binding"/>
    <property type="evidence" value="ECO:0007669"/>
    <property type="project" value="TreeGrafter"/>
</dbReference>
<gene>
    <name evidence="3" type="primary">Reep2</name>
    <name evidence="3" type="ORF">Anas_04721</name>
</gene>
<keyword evidence="2" id="KW-0812">Transmembrane</keyword>
<evidence type="ECO:0000256" key="2">
    <source>
        <dbReference type="SAM" id="Phobius"/>
    </source>
</evidence>
<sequence length="619" mass="69241">MEEDSDDNLSFVSASSDSDYFEATSNEKRHSDTKSAVVPLQQSASTSSVYSHCSFRRSRTKRPAPQPPVKISQKPNNECDEENLKTMSTTFVKKFNEALEKFPSHGLVQQQCKNVEEYASHPINLVSSEDTSLVSNTQAVSDIQGRQPIKSFSNLQIKMIDDQAEPMSTVALESSSTTASYPTQSSIIHPYSAPIYSSLIPSPQSLNQGPFCVSSIHDHGSANTVYSSFPGSPSTLIQSPIGDVMGGHYVTVAPLAYVPQVSHQQFSPLNAPVTYTPRMNVGQVFNNQKPSFFNPLAHSASDPGVHGSMLTTSDFLMPQQPGPSLSRLSEVSEEDHSYEDVDHRNFEPNCGDVVPPRQQRLERSDSVTVAHLYEDILISSRWNFKVTFTNLSMVVIATALFLPNFAAHLYNFFRLVFGTLFPAYYSYKAVRTKNVKEYVKWMMYWIVFAFFTCAETITDVFFSFWFPFYYEIKILVVLWLLSPATRGSSILYRKFVHPWLTKKEEEIDECIAKAKQQGYTTVVQLGTKGVNYATSVIMQTAIKGGGGIVSQLKRSYSTSEIGEDTADHNRNVKALSQKDGHQSPSEEDSMSVSSVQIVYYILVVTETYYVQLVTSITRY</sequence>
<proteinExistence type="predicted"/>
<evidence type="ECO:0000313" key="3">
    <source>
        <dbReference type="EMBL" id="KAB7494188.1"/>
    </source>
</evidence>
<keyword evidence="3" id="KW-0675">Receptor</keyword>
<dbReference type="AlphaFoldDB" id="A0A5N5SKF1"/>
<dbReference type="PANTHER" id="PTHR12300">
    <property type="entry name" value="HVA22-LIKE PROTEINS"/>
    <property type="match status" value="1"/>
</dbReference>
<feature type="compositionally biased region" description="Polar residues" evidence="1">
    <location>
        <begin position="40"/>
        <end position="51"/>
    </location>
</feature>
<name>A0A5N5SKF1_9CRUS</name>
<keyword evidence="2" id="KW-0472">Membrane</keyword>
<feature type="region of interest" description="Disordered" evidence="1">
    <location>
        <begin position="20"/>
        <end position="77"/>
    </location>
</feature>
<dbReference type="GO" id="GO:0005881">
    <property type="term" value="C:cytoplasmic microtubule"/>
    <property type="evidence" value="ECO:0007669"/>
    <property type="project" value="TreeGrafter"/>
</dbReference>
<evidence type="ECO:0000256" key="1">
    <source>
        <dbReference type="SAM" id="MobiDB-lite"/>
    </source>
</evidence>
<dbReference type="GO" id="GO:0005789">
    <property type="term" value="C:endoplasmic reticulum membrane"/>
    <property type="evidence" value="ECO:0007669"/>
    <property type="project" value="TreeGrafter"/>
</dbReference>
<dbReference type="Pfam" id="PF03134">
    <property type="entry name" value="TB2_DP1_HVA22"/>
    <property type="match status" value="1"/>
</dbReference>
<feature type="transmembrane region" description="Helical" evidence="2">
    <location>
        <begin position="442"/>
        <end position="466"/>
    </location>
</feature>
<dbReference type="GO" id="GO:0071782">
    <property type="term" value="C:endoplasmic reticulum tubular network"/>
    <property type="evidence" value="ECO:0007669"/>
    <property type="project" value="TreeGrafter"/>
</dbReference>
<dbReference type="OrthoDB" id="10009287at2759"/>
<comment type="caution">
    <text evidence="3">The sequence shown here is derived from an EMBL/GenBank/DDBJ whole genome shotgun (WGS) entry which is preliminary data.</text>
</comment>
<dbReference type="EMBL" id="SEYY01024356">
    <property type="protein sequence ID" value="KAB7494188.1"/>
    <property type="molecule type" value="Genomic_DNA"/>
</dbReference>
<dbReference type="InterPro" id="IPR004345">
    <property type="entry name" value="TB2_DP1_HVA22"/>
</dbReference>
<keyword evidence="2" id="KW-1133">Transmembrane helix</keyword>
<reference evidence="3 4" key="1">
    <citation type="journal article" date="2019" name="PLoS Biol.">
        <title>Sex chromosomes control vertical transmission of feminizing Wolbachia symbionts in an isopod.</title>
        <authorList>
            <person name="Becking T."/>
            <person name="Chebbi M.A."/>
            <person name="Giraud I."/>
            <person name="Moumen B."/>
            <person name="Laverre T."/>
            <person name="Caubet Y."/>
            <person name="Peccoud J."/>
            <person name="Gilbert C."/>
            <person name="Cordaux R."/>
        </authorList>
    </citation>
    <scope>NUCLEOTIDE SEQUENCE [LARGE SCALE GENOMIC DNA]</scope>
    <source>
        <strain evidence="3">ANa2</strain>
        <tissue evidence="3">Whole body excluding digestive tract and cuticle</tissue>
    </source>
</reference>
<protein>
    <submittedName>
        <fullName evidence="3">Receptor expression-enhancing protein 2</fullName>
    </submittedName>
</protein>
<organism evidence="3 4">
    <name type="scientific">Armadillidium nasatum</name>
    <dbReference type="NCBI Taxonomy" id="96803"/>
    <lineage>
        <taxon>Eukaryota</taxon>
        <taxon>Metazoa</taxon>
        <taxon>Ecdysozoa</taxon>
        <taxon>Arthropoda</taxon>
        <taxon>Crustacea</taxon>
        <taxon>Multicrustacea</taxon>
        <taxon>Malacostraca</taxon>
        <taxon>Eumalacostraca</taxon>
        <taxon>Peracarida</taxon>
        <taxon>Isopoda</taxon>
        <taxon>Oniscidea</taxon>
        <taxon>Crinocheta</taxon>
        <taxon>Armadillidiidae</taxon>
        <taxon>Armadillidium</taxon>
    </lineage>
</organism>
<dbReference type="Proteomes" id="UP000326759">
    <property type="component" value="Unassembled WGS sequence"/>
</dbReference>
<dbReference type="GO" id="GO:0071786">
    <property type="term" value="P:endoplasmic reticulum tubular network organization"/>
    <property type="evidence" value="ECO:0007669"/>
    <property type="project" value="TreeGrafter"/>
</dbReference>
<keyword evidence="4" id="KW-1185">Reference proteome</keyword>